<dbReference type="EMBL" id="CAJVPU010033114">
    <property type="protein sequence ID" value="CAG8721606.1"/>
    <property type="molecule type" value="Genomic_DNA"/>
</dbReference>
<evidence type="ECO:0000313" key="2">
    <source>
        <dbReference type="Proteomes" id="UP000789702"/>
    </source>
</evidence>
<dbReference type="Proteomes" id="UP000789702">
    <property type="component" value="Unassembled WGS sequence"/>
</dbReference>
<gene>
    <name evidence="1" type="ORF">DHETER_LOCUS12867</name>
</gene>
<keyword evidence="2" id="KW-1185">Reference proteome</keyword>
<protein>
    <submittedName>
        <fullName evidence="1">2365_t:CDS:1</fullName>
    </submittedName>
</protein>
<feature type="non-terminal residue" evidence="1">
    <location>
        <position position="63"/>
    </location>
</feature>
<proteinExistence type="predicted"/>
<organism evidence="1 2">
    <name type="scientific">Dentiscutata heterogama</name>
    <dbReference type="NCBI Taxonomy" id="1316150"/>
    <lineage>
        <taxon>Eukaryota</taxon>
        <taxon>Fungi</taxon>
        <taxon>Fungi incertae sedis</taxon>
        <taxon>Mucoromycota</taxon>
        <taxon>Glomeromycotina</taxon>
        <taxon>Glomeromycetes</taxon>
        <taxon>Diversisporales</taxon>
        <taxon>Gigasporaceae</taxon>
        <taxon>Dentiscutata</taxon>
    </lineage>
</organism>
<name>A0ACA9PSQ8_9GLOM</name>
<reference evidence="1" key="1">
    <citation type="submission" date="2021-06" db="EMBL/GenBank/DDBJ databases">
        <authorList>
            <person name="Kallberg Y."/>
            <person name="Tangrot J."/>
            <person name="Rosling A."/>
        </authorList>
    </citation>
    <scope>NUCLEOTIDE SEQUENCE</scope>
    <source>
        <strain evidence="1">IL203A</strain>
    </source>
</reference>
<comment type="caution">
    <text evidence="1">The sequence shown here is derived from an EMBL/GenBank/DDBJ whole genome shotgun (WGS) entry which is preliminary data.</text>
</comment>
<sequence length="63" mass="7148">MPLNNNALSFVFVDPSRQISRKKLLEEIQTLTDEISSLNSKISFLEAEIYSLHQLVSQLTLLA</sequence>
<accession>A0ACA9PSQ8</accession>
<evidence type="ECO:0000313" key="1">
    <source>
        <dbReference type="EMBL" id="CAG8721606.1"/>
    </source>
</evidence>